<feature type="binding site" evidence="8">
    <location>
        <position position="403"/>
    </location>
    <ligand>
        <name>[4Fe-4S] cluster</name>
        <dbReference type="ChEBI" id="CHEBI:49883"/>
        <label>1</label>
    </ligand>
</feature>
<feature type="binding site" evidence="8">
    <location>
        <position position="393"/>
    </location>
    <ligand>
        <name>[4Fe-4S] cluster</name>
        <dbReference type="ChEBI" id="CHEBI:49883"/>
        <label>2</label>
    </ligand>
</feature>
<dbReference type="GO" id="GO:0046872">
    <property type="term" value="F:metal ion binding"/>
    <property type="evidence" value="ECO:0007669"/>
    <property type="project" value="UniProtKB-KW"/>
</dbReference>
<dbReference type="InterPro" id="IPR010208">
    <property type="entry name" value="Ion_transpt_RnfC/RsxC"/>
</dbReference>
<dbReference type="Pfam" id="PF10531">
    <property type="entry name" value="SLBB"/>
    <property type="match status" value="1"/>
</dbReference>
<dbReference type="Gene3D" id="3.40.50.11540">
    <property type="entry name" value="NADH-ubiquinone oxidoreductase 51kDa subunit"/>
    <property type="match status" value="1"/>
</dbReference>
<dbReference type="Pfam" id="PF01512">
    <property type="entry name" value="Complex1_51K"/>
    <property type="match status" value="1"/>
</dbReference>
<keyword evidence="3 8" id="KW-0479">Metal-binding</keyword>
<feature type="binding site" evidence="8">
    <location>
        <position position="354"/>
    </location>
    <ligand>
        <name>[4Fe-4S] cluster</name>
        <dbReference type="ChEBI" id="CHEBI:49883"/>
        <label>1</label>
    </ligand>
</feature>
<dbReference type="EC" id="7.-.-.-" evidence="8"/>
<dbReference type="HAMAP" id="MF_00461">
    <property type="entry name" value="RsxC_RnfC"/>
    <property type="match status" value="1"/>
</dbReference>
<feature type="binding site" evidence="8">
    <location>
        <position position="396"/>
    </location>
    <ligand>
        <name>[4Fe-4S] cluster</name>
        <dbReference type="ChEBI" id="CHEBI:49883"/>
        <label>2</label>
    </ligand>
</feature>
<comment type="subunit">
    <text evidence="8">The complex is composed of six subunits: RnfA, RnfB, RnfC, RnfD, RnfE and RnfG.</text>
</comment>
<dbReference type="InterPro" id="IPR017896">
    <property type="entry name" value="4Fe4S_Fe-S-bd"/>
</dbReference>
<keyword evidence="4 8" id="KW-0677">Repeat</keyword>
<dbReference type="Gene3D" id="3.30.70.20">
    <property type="match status" value="1"/>
</dbReference>
<dbReference type="AlphaFoldDB" id="C3X8F4"/>
<dbReference type="GO" id="GO:0005886">
    <property type="term" value="C:plasma membrane"/>
    <property type="evidence" value="ECO:0007669"/>
    <property type="project" value="UniProtKB-SubCell"/>
</dbReference>
<dbReference type="InterPro" id="IPR026902">
    <property type="entry name" value="RnfC_N"/>
</dbReference>
<dbReference type="GO" id="GO:0009055">
    <property type="term" value="F:electron transfer activity"/>
    <property type="evidence" value="ECO:0007669"/>
    <property type="project" value="InterPro"/>
</dbReference>
<dbReference type="InterPro" id="IPR011538">
    <property type="entry name" value="Nuo51_FMN-bd"/>
</dbReference>
<evidence type="ECO:0000256" key="1">
    <source>
        <dbReference type="ARBA" id="ARBA00022448"/>
    </source>
</evidence>
<feature type="domain" description="4Fe-4S ferredoxin-type" evidence="9">
    <location>
        <begin position="345"/>
        <end position="374"/>
    </location>
</feature>
<feature type="binding site" evidence="8">
    <location>
        <position position="357"/>
    </location>
    <ligand>
        <name>[4Fe-4S] cluster</name>
        <dbReference type="ChEBI" id="CHEBI:49883"/>
        <label>1</label>
    </ligand>
</feature>
<dbReference type="PANTHER" id="PTHR43034">
    <property type="entry name" value="ION-TRANSLOCATING OXIDOREDUCTASE COMPLEX SUBUNIT C"/>
    <property type="match status" value="1"/>
</dbReference>
<protein>
    <recommendedName>
        <fullName evidence="8">Ion-translocating oxidoreductase complex subunit C</fullName>
        <ecNumber evidence="8">7.-.-.-</ecNumber>
    </recommendedName>
    <alternativeName>
        <fullName evidence="8">Rnf electron transport complex subunit C</fullName>
    </alternativeName>
</protein>
<dbReference type="PROSITE" id="PS00198">
    <property type="entry name" value="4FE4S_FER_1"/>
    <property type="match status" value="2"/>
</dbReference>
<dbReference type="InterPro" id="IPR037225">
    <property type="entry name" value="Nuo51_FMN-bd_sf"/>
</dbReference>
<evidence type="ECO:0000256" key="4">
    <source>
        <dbReference type="ARBA" id="ARBA00022737"/>
    </source>
</evidence>
<dbReference type="NCBIfam" id="NF003454">
    <property type="entry name" value="PRK05035.1"/>
    <property type="match status" value="1"/>
</dbReference>
<gene>
    <name evidence="8 10" type="primary">rnfC</name>
    <name evidence="10" type="ORF">OFBG_00508</name>
</gene>
<dbReference type="EMBL" id="GG658170">
    <property type="protein sequence ID" value="EEO29480.1"/>
    <property type="molecule type" value="Genomic_DNA"/>
</dbReference>
<reference evidence="10 11" key="1">
    <citation type="submission" date="2009-02" db="EMBL/GenBank/DDBJ databases">
        <title>The Genome Sequence of Oxalobacter formigenes OXCC13.</title>
        <authorList>
            <consortium name="The Broad Institute Genome Sequencing Platform"/>
            <person name="Ward D."/>
            <person name="Young S.K."/>
            <person name="Kodira C.D."/>
            <person name="Zeng Q."/>
            <person name="Koehrsen M."/>
            <person name="Alvarado L."/>
            <person name="Berlin A."/>
            <person name="Borenstein D."/>
            <person name="Chen Z."/>
            <person name="Engels R."/>
            <person name="Freedman E."/>
            <person name="Gellesch M."/>
            <person name="Goldberg J."/>
            <person name="Griggs A."/>
            <person name="Gujja S."/>
            <person name="Heiman D."/>
            <person name="Hepburn T."/>
            <person name="Howarth C."/>
            <person name="Jen D."/>
            <person name="Larson L."/>
            <person name="Lewis B."/>
            <person name="Mehta T."/>
            <person name="Park D."/>
            <person name="Pearson M."/>
            <person name="Roberts A."/>
            <person name="Saif S."/>
            <person name="Shea T."/>
            <person name="Shenoy N."/>
            <person name="Sisk P."/>
            <person name="Stolte C."/>
            <person name="Sykes S."/>
            <person name="Walk T."/>
            <person name="White J."/>
            <person name="Yandava C."/>
            <person name="Allison M.J."/>
            <person name="Lander E."/>
            <person name="Nusbaum C."/>
            <person name="Galagan J."/>
            <person name="Birren B."/>
        </authorList>
    </citation>
    <scope>NUCLEOTIDE SEQUENCE [LARGE SCALE GENOMIC DNA]</scope>
    <source>
        <strain evidence="10 11">OXCC13</strain>
    </source>
</reference>
<dbReference type="STRING" id="847.BRW83_1739"/>
<dbReference type="HOGENOM" id="CLU_010808_6_0_4"/>
<accession>C3X8F4</accession>
<comment type="function">
    <text evidence="8">Part of a membrane-bound complex that couples electron transfer with translocation of ions across the membrane.</text>
</comment>
<dbReference type="Pfam" id="PF13375">
    <property type="entry name" value="RnfC_N"/>
    <property type="match status" value="1"/>
</dbReference>
<evidence type="ECO:0000259" key="9">
    <source>
        <dbReference type="PROSITE" id="PS51379"/>
    </source>
</evidence>
<dbReference type="Pfam" id="PF12838">
    <property type="entry name" value="Fer4_7"/>
    <property type="match status" value="1"/>
</dbReference>
<name>C3X8F4_OXAFO</name>
<sequence>MNREAALTKMTKGQPVRELANSPFLYMPLSAYRGHFARPVVREGERVLKYQLIAGLKDAFSANVHAPVSGTVVGVRDFSGAGGEKVPMLVLKNDFQDECIALPDEERGDPPPEAILQAIEAAGIVGAGGAQFPAALKYRLAGEDIKTFIVNGVECEPYLTADYAVMRERTQAFFEGIRLVNTLLRAKEVVIAIEEKNRELEAVFAPFLTQPRYAGFRVKVVSGGYPQGSQWQLVCAVTGLELAPPRHAAGEGIVVSNVATVYAAYQAVVEKRPVVSRILTVSGEGVGHPGNIEVPIGTPVGYVLEQMGVSSDRYTIVLGGPMMGRLVTDWSSPVTKGTNGVLVFERQTVDRENCIGCGRCIDACPMRLMPLKYAEGWRLGNLVMMKRHDLNLCVECGACESVCPSNVPLMASIFSGKARLREGSPS</sequence>
<evidence type="ECO:0000256" key="2">
    <source>
        <dbReference type="ARBA" id="ARBA00022485"/>
    </source>
</evidence>
<dbReference type="InterPro" id="IPR017900">
    <property type="entry name" value="4Fe4S_Fe_S_CS"/>
</dbReference>
<dbReference type="OrthoDB" id="9784571at2"/>
<dbReference type="GO" id="GO:0051539">
    <property type="term" value="F:4 iron, 4 sulfur cluster binding"/>
    <property type="evidence" value="ECO:0007669"/>
    <property type="project" value="UniProtKB-KW"/>
</dbReference>
<keyword evidence="5 8" id="KW-0249">Electron transport</keyword>
<dbReference type="NCBIfam" id="TIGR01945">
    <property type="entry name" value="rnfC"/>
    <property type="match status" value="1"/>
</dbReference>
<evidence type="ECO:0000256" key="7">
    <source>
        <dbReference type="ARBA" id="ARBA00023014"/>
    </source>
</evidence>
<dbReference type="SUPFAM" id="SSF142019">
    <property type="entry name" value="Nqo1 FMN-binding domain-like"/>
    <property type="match status" value="1"/>
</dbReference>
<dbReference type="SUPFAM" id="SSF46548">
    <property type="entry name" value="alpha-helical ferredoxin"/>
    <property type="match status" value="1"/>
</dbReference>
<feature type="binding site" evidence="8">
    <location>
        <position position="364"/>
    </location>
    <ligand>
        <name>[4Fe-4S] cluster</name>
        <dbReference type="ChEBI" id="CHEBI:49883"/>
        <label>2</label>
    </ligand>
</feature>
<proteinExistence type="inferred from homology"/>
<feature type="binding site" evidence="8">
    <location>
        <position position="360"/>
    </location>
    <ligand>
        <name>[4Fe-4S] cluster</name>
        <dbReference type="ChEBI" id="CHEBI:49883"/>
        <label>1</label>
    </ligand>
</feature>
<comment type="cofactor">
    <cofactor evidence="8">
        <name>[4Fe-4S] cluster</name>
        <dbReference type="ChEBI" id="CHEBI:49883"/>
    </cofactor>
    <text evidence="8">Binds 2 [4Fe-4S] clusters per subunit.</text>
</comment>
<dbReference type="GeneID" id="77135579"/>
<dbReference type="RefSeq" id="WP_005879994.1">
    <property type="nucleotide sequence ID" value="NZ_CP019430.1"/>
</dbReference>
<keyword evidence="11" id="KW-1185">Reference proteome</keyword>
<dbReference type="PROSITE" id="PS51379">
    <property type="entry name" value="4FE4S_FER_2"/>
    <property type="match status" value="2"/>
</dbReference>
<feature type="domain" description="4Fe-4S ferredoxin-type" evidence="9">
    <location>
        <begin position="384"/>
        <end position="413"/>
    </location>
</feature>
<comment type="similarity">
    <text evidence="8">Belongs to the 4Fe4S bacterial-type ferredoxin family. RnfC subfamily.</text>
</comment>
<evidence type="ECO:0000313" key="11">
    <source>
        <dbReference type="Proteomes" id="UP000005089"/>
    </source>
</evidence>
<evidence type="ECO:0000256" key="8">
    <source>
        <dbReference type="HAMAP-Rule" id="MF_00461"/>
    </source>
</evidence>
<keyword evidence="8" id="KW-0472">Membrane</keyword>
<dbReference type="eggNOG" id="COG4656">
    <property type="taxonomic scope" value="Bacteria"/>
</dbReference>
<feature type="binding site" evidence="8">
    <location>
        <position position="399"/>
    </location>
    <ligand>
        <name>[4Fe-4S] cluster</name>
        <dbReference type="ChEBI" id="CHEBI:49883"/>
        <label>2</label>
    </ligand>
</feature>
<organism evidence="10 11">
    <name type="scientific">Oxalobacter formigenes OXCC13</name>
    <dbReference type="NCBI Taxonomy" id="556269"/>
    <lineage>
        <taxon>Bacteria</taxon>
        <taxon>Pseudomonadati</taxon>
        <taxon>Pseudomonadota</taxon>
        <taxon>Betaproteobacteria</taxon>
        <taxon>Burkholderiales</taxon>
        <taxon>Oxalobacteraceae</taxon>
        <taxon>Oxalobacter</taxon>
    </lineage>
</organism>
<keyword evidence="8" id="KW-1003">Cell membrane</keyword>
<comment type="subcellular location">
    <subcellularLocation>
        <location evidence="8">Cell inner membrane</location>
        <topology evidence="8">Peripheral membrane protein</topology>
    </subcellularLocation>
</comment>
<dbReference type="PANTHER" id="PTHR43034:SF2">
    <property type="entry name" value="ION-TRANSLOCATING OXIDOREDUCTASE COMPLEX SUBUNIT C"/>
    <property type="match status" value="1"/>
</dbReference>
<dbReference type="Proteomes" id="UP000005089">
    <property type="component" value="Unassembled WGS sequence"/>
</dbReference>
<keyword evidence="8" id="KW-1278">Translocase</keyword>
<keyword evidence="1 8" id="KW-0813">Transport</keyword>
<keyword evidence="7 8" id="KW-0411">Iron-sulfur</keyword>
<evidence type="ECO:0000256" key="6">
    <source>
        <dbReference type="ARBA" id="ARBA00023004"/>
    </source>
</evidence>
<dbReference type="GO" id="GO:0022900">
    <property type="term" value="P:electron transport chain"/>
    <property type="evidence" value="ECO:0007669"/>
    <property type="project" value="UniProtKB-UniRule"/>
</dbReference>
<evidence type="ECO:0000313" key="10">
    <source>
        <dbReference type="EMBL" id="EEO29480.1"/>
    </source>
</evidence>
<evidence type="ECO:0000256" key="5">
    <source>
        <dbReference type="ARBA" id="ARBA00022982"/>
    </source>
</evidence>
<keyword evidence="2 8" id="KW-0004">4Fe-4S</keyword>
<dbReference type="InterPro" id="IPR019554">
    <property type="entry name" value="Soluble_ligand-bd"/>
</dbReference>
<keyword evidence="8" id="KW-0997">Cell inner membrane</keyword>
<evidence type="ECO:0000256" key="3">
    <source>
        <dbReference type="ARBA" id="ARBA00022723"/>
    </source>
</evidence>
<keyword evidence="6 8" id="KW-0408">Iron</keyword>